<protein>
    <submittedName>
        <fullName evidence="1">Uncharacterized protein</fullName>
    </submittedName>
</protein>
<proteinExistence type="predicted"/>
<accession>A0A6J4I3W4</accession>
<gene>
    <name evidence="1" type="ORF">AVDCRST_MAG56-1449</name>
</gene>
<reference evidence="1" key="1">
    <citation type="submission" date="2020-02" db="EMBL/GenBank/DDBJ databases">
        <authorList>
            <person name="Meier V. D."/>
        </authorList>
    </citation>
    <scope>NUCLEOTIDE SEQUENCE</scope>
    <source>
        <strain evidence="1">AVDCRST_MAG56</strain>
    </source>
</reference>
<name>A0A6J4I3W4_9SPHI</name>
<dbReference type="AlphaFoldDB" id="A0A6J4I3W4"/>
<evidence type="ECO:0000313" key="1">
    <source>
        <dbReference type="EMBL" id="CAA9241560.1"/>
    </source>
</evidence>
<dbReference type="EMBL" id="CADCTQ010000136">
    <property type="protein sequence ID" value="CAA9241560.1"/>
    <property type="molecule type" value="Genomic_DNA"/>
</dbReference>
<sequence length="33" mass="3530">MLEGLMVGGIGNRFTQVAQEGFLVDCAGKRKGF</sequence>
<feature type="non-terminal residue" evidence="1">
    <location>
        <position position="33"/>
    </location>
</feature>
<organism evidence="1">
    <name type="scientific">uncultured Cytophagales bacterium</name>
    <dbReference type="NCBI Taxonomy" id="158755"/>
    <lineage>
        <taxon>Bacteria</taxon>
        <taxon>Pseudomonadati</taxon>
        <taxon>Bacteroidota</taxon>
        <taxon>Sphingobacteriia</taxon>
        <taxon>Sphingobacteriales</taxon>
        <taxon>environmental samples</taxon>
    </lineage>
</organism>